<feature type="domain" description="PB1" evidence="2">
    <location>
        <begin position="48"/>
        <end position="136"/>
    </location>
</feature>
<feature type="compositionally biased region" description="Basic and acidic residues" evidence="1">
    <location>
        <begin position="21"/>
        <end position="30"/>
    </location>
</feature>
<dbReference type="CDD" id="cd06410">
    <property type="entry name" value="PB1_UP2"/>
    <property type="match status" value="1"/>
</dbReference>
<dbReference type="Gramene" id="OMO76627">
    <property type="protein sequence ID" value="OMO76627"/>
    <property type="gene ID" value="CCACVL1_15536"/>
</dbReference>
<gene>
    <name evidence="3" type="ORF">CCACVL1_15536</name>
</gene>
<proteinExistence type="predicted"/>
<dbReference type="OrthoDB" id="1938580at2759"/>
<dbReference type="SUPFAM" id="SSF54277">
    <property type="entry name" value="CAD &amp; PB1 domains"/>
    <property type="match status" value="1"/>
</dbReference>
<dbReference type="PANTHER" id="PTHR31066">
    <property type="entry name" value="OS05G0427100 PROTEIN-RELATED"/>
    <property type="match status" value="1"/>
</dbReference>
<comment type="caution">
    <text evidence="3">The sequence shown here is derived from an EMBL/GenBank/DDBJ whole genome shotgun (WGS) entry which is preliminary data.</text>
</comment>
<sequence length="430" mass="46979">MSSHHLSELDSTTDSVASSPRSEHHAPHDAHTRVRFMCSFGGKILPRPHDNQLRYVGGDTRIVAVHRSTSFSALLTKLSKLSGIGNVSVKYQLPNEDLDALISVTTDEDLENMMEEYDRLAQNHNPRLARLRLFLFAKGDDSRASSINSLLDGSVNREHWFFDALNGGTGTNAPGLERNRSEASSIVSEVPDYLFGLDNSDEAQPRDPKLRTRHHLLHENVSVSDPGSPAPVVSSSPFCSTSSAPIVPSSMPDLPPVKTKPDNPELVSESKQSQTESFVEQPVSQPTAYSGSPMWHYVQDSHYSVPPVQQQIPVYYVPGTVQPGNPQVQQVQIRAQYVQQYPISTGQIPVGYHQPVPGMGQVYRPVAPMETYDPALRMAADGVKQPVYYGVRNAGPVPVYPGMMVQSGSGEEVGRSGSDMAPGRISQSGQ</sequence>
<feature type="compositionally biased region" description="Low complexity" evidence="1">
    <location>
        <begin position="408"/>
        <end position="418"/>
    </location>
</feature>
<dbReference type="SMART" id="SM00666">
    <property type="entry name" value="PB1"/>
    <property type="match status" value="1"/>
</dbReference>
<organism evidence="3 4">
    <name type="scientific">Corchorus capsularis</name>
    <name type="common">Jute</name>
    <dbReference type="NCBI Taxonomy" id="210143"/>
    <lineage>
        <taxon>Eukaryota</taxon>
        <taxon>Viridiplantae</taxon>
        <taxon>Streptophyta</taxon>
        <taxon>Embryophyta</taxon>
        <taxon>Tracheophyta</taxon>
        <taxon>Spermatophyta</taxon>
        <taxon>Magnoliopsida</taxon>
        <taxon>eudicotyledons</taxon>
        <taxon>Gunneridae</taxon>
        <taxon>Pentapetalae</taxon>
        <taxon>rosids</taxon>
        <taxon>malvids</taxon>
        <taxon>Malvales</taxon>
        <taxon>Malvaceae</taxon>
        <taxon>Grewioideae</taxon>
        <taxon>Apeibeae</taxon>
        <taxon>Corchorus</taxon>
    </lineage>
</organism>
<evidence type="ECO:0000313" key="3">
    <source>
        <dbReference type="EMBL" id="OMO76627.1"/>
    </source>
</evidence>
<keyword evidence="4" id="KW-1185">Reference proteome</keyword>
<dbReference type="STRING" id="210143.A0A1R3I213"/>
<accession>A0A1R3I213</accession>
<evidence type="ECO:0000313" key="4">
    <source>
        <dbReference type="Proteomes" id="UP000188268"/>
    </source>
</evidence>
<feature type="region of interest" description="Disordered" evidence="1">
    <location>
        <begin position="241"/>
        <end position="280"/>
    </location>
</feature>
<evidence type="ECO:0000259" key="2">
    <source>
        <dbReference type="SMART" id="SM00666"/>
    </source>
</evidence>
<dbReference type="PANTHER" id="PTHR31066:SF33">
    <property type="entry name" value="OS07G0556300 PROTEIN"/>
    <property type="match status" value="1"/>
</dbReference>
<evidence type="ECO:0000256" key="1">
    <source>
        <dbReference type="SAM" id="MobiDB-lite"/>
    </source>
</evidence>
<feature type="compositionally biased region" description="Polar residues" evidence="1">
    <location>
        <begin position="269"/>
        <end position="280"/>
    </location>
</feature>
<dbReference type="EMBL" id="AWWV01010865">
    <property type="protein sequence ID" value="OMO76627.1"/>
    <property type="molecule type" value="Genomic_DNA"/>
</dbReference>
<feature type="compositionally biased region" description="Polar residues" evidence="1">
    <location>
        <begin position="9"/>
        <end position="20"/>
    </location>
</feature>
<dbReference type="InterPro" id="IPR053198">
    <property type="entry name" value="Gynoecium_Dev_Regulator"/>
</dbReference>
<protein>
    <submittedName>
        <fullName evidence="3">Phox/Bem1p</fullName>
    </submittedName>
</protein>
<dbReference type="Gene3D" id="3.10.20.90">
    <property type="entry name" value="Phosphatidylinositol 3-kinase Catalytic Subunit, Chain A, domain 1"/>
    <property type="match status" value="1"/>
</dbReference>
<dbReference type="AlphaFoldDB" id="A0A1R3I213"/>
<name>A0A1R3I213_COCAP</name>
<dbReference type="Pfam" id="PF00564">
    <property type="entry name" value="PB1"/>
    <property type="match status" value="1"/>
</dbReference>
<dbReference type="FunFam" id="3.10.20.90:FF:000058">
    <property type="entry name" value="Octicosapeptide/phox/Bem1p domain kinase superfamily protein"/>
    <property type="match status" value="1"/>
</dbReference>
<reference evidence="3 4" key="1">
    <citation type="submission" date="2013-09" db="EMBL/GenBank/DDBJ databases">
        <title>Corchorus capsularis genome sequencing.</title>
        <authorList>
            <person name="Alam M."/>
            <person name="Haque M.S."/>
            <person name="Islam M.S."/>
            <person name="Emdad E.M."/>
            <person name="Islam M.M."/>
            <person name="Ahmed B."/>
            <person name="Halim A."/>
            <person name="Hossen Q.M.M."/>
            <person name="Hossain M.Z."/>
            <person name="Ahmed R."/>
            <person name="Khan M.M."/>
            <person name="Islam R."/>
            <person name="Rashid M.M."/>
            <person name="Khan S.A."/>
            <person name="Rahman M.S."/>
            <person name="Alam M."/>
        </authorList>
    </citation>
    <scope>NUCLEOTIDE SEQUENCE [LARGE SCALE GENOMIC DNA]</scope>
    <source>
        <strain evidence="4">cv. CVL-1</strain>
        <tissue evidence="3">Whole seedling</tissue>
    </source>
</reference>
<feature type="region of interest" description="Disordered" evidence="1">
    <location>
        <begin position="1"/>
        <end position="30"/>
    </location>
</feature>
<dbReference type="Proteomes" id="UP000188268">
    <property type="component" value="Unassembled WGS sequence"/>
</dbReference>
<feature type="region of interest" description="Disordered" evidence="1">
    <location>
        <begin position="408"/>
        <end position="430"/>
    </location>
</feature>
<dbReference type="InterPro" id="IPR000270">
    <property type="entry name" value="PB1_dom"/>
</dbReference>
<dbReference type="OMA" id="PIGYHHL"/>